<name>A0A8S5TZ47_9CAUD</name>
<reference evidence="1" key="1">
    <citation type="journal article" date="2021" name="Proc. Natl. Acad. Sci. U.S.A.">
        <title>A Catalog of Tens of Thousands of Viruses from Human Metagenomes Reveals Hidden Associations with Chronic Diseases.</title>
        <authorList>
            <person name="Tisza M.J."/>
            <person name="Buck C.B."/>
        </authorList>
    </citation>
    <scope>NUCLEOTIDE SEQUENCE</scope>
    <source>
        <strain evidence="1">CtnPP24</strain>
    </source>
</reference>
<proteinExistence type="predicted"/>
<accession>A0A8S5TZ47</accession>
<protein>
    <submittedName>
        <fullName evidence="1">Uncharacterized protein</fullName>
    </submittedName>
</protein>
<organism evidence="1">
    <name type="scientific">Siphoviridae sp. ctnPP24</name>
    <dbReference type="NCBI Taxonomy" id="2825662"/>
    <lineage>
        <taxon>Viruses</taxon>
        <taxon>Duplodnaviria</taxon>
        <taxon>Heunggongvirae</taxon>
        <taxon>Uroviricota</taxon>
        <taxon>Caudoviricetes</taxon>
    </lineage>
</organism>
<evidence type="ECO:0000313" key="1">
    <source>
        <dbReference type="EMBL" id="DAF87484.1"/>
    </source>
</evidence>
<sequence>MAVKSFVKKVGQKAKDGSLTMPYSEFGVGFDNVVDTRKDKGNYSLAQFFDNYMDYMKNTTFVYTGKTQPTNTHVGIWIDTSSSNQ</sequence>
<dbReference type="EMBL" id="BK015962">
    <property type="protein sequence ID" value="DAF87484.1"/>
    <property type="molecule type" value="Genomic_DNA"/>
</dbReference>